<keyword evidence="3" id="KW-1185">Reference proteome</keyword>
<sequence length="552" mass="58776">MARAPRPRASRVSAHSIHNPARSTQTRRHPVFSVKPSVVYQMMSYGTKVKAVACDDTLQRDRPRSIWGGEAGYKAEGDMSRVLSDLQEQLADNVEAGEADFMKEVLGPDEVRRGICATNKSAAMDGQQTANAIGEMLLDLYERTGIRGFAAFSCGNPDDSSLPHIVDSDDCLNPFLKKAYKISSFDMLRNFEYHSCIMEDGKLSKNDPASVRSEIVRLQISGLRIMSKDRKAAMSYENYEYDIRELQSQQDLLAPHVEGGAHTALGGARRVGFEWKKARKVRVDKGTTRKGKGVVKSTEKGVGKGKARAAAAESNEDEESDKGSDKESDKESEEGNDEDEEDEHTVAPTSSAFAPTSCVPAAGAFAPASSTASIAGALTPASNPACNFDDFNFDVDLLPPMDLSNVDNAPALDYAFLNILGPVLPTNAIAAPTVATSNLTTAAPTIATAKFVPAAGASMGGAMGVFAVSTNTTPLKKRKGGNQGGSTKKKMKSTAGASAAPPAAGAASDVPAPKKRKARSNKGTKRAGSMLPPESQRKERSNKGKKRVLKAV</sequence>
<accession>A0AAD7G6X0</accession>
<feature type="region of interest" description="Disordered" evidence="1">
    <location>
        <begin position="473"/>
        <end position="552"/>
    </location>
</feature>
<evidence type="ECO:0000313" key="3">
    <source>
        <dbReference type="Proteomes" id="UP001221757"/>
    </source>
</evidence>
<feature type="compositionally biased region" description="Basic residues" evidence="1">
    <location>
        <begin position="543"/>
        <end position="552"/>
    </location>
</feature>
<feature type="compositionally biased region" description="Basic residues" evidence="1">
    <location>
        <begin position="513"/>
        <end position="525"/>
    </location>
</feature>
<comment type="caution">
    <text evidence="2">The sequence shown here is derived from an EMBL/GenBank/DDBJ whole genome shotgun (WGS) entry which is preliminary data.</text>
</comment>
<reference evidence="2" key="1">
    <citation type="submission" date="2023-03" db="EMBL/GenBank/DDBJ databases">
        <title>Massive genome expansion in bonnet fungi (Mycena s.s.) driven by repeated elements and novel gene families across ecological guilds.</title>
        <authorList>
            <consortium name="Lawrence Berkeley National Laboratory"/>
            <person name="Harder C.B."/>
            <person name="Miyauchi S."/>
            <person name="Viragh M."/>
            <person name="Kuo A."/>
            <person name="Thoen E."/>
            <person name="Andreopoulos B."/>
            <person name="Lu D."/>
            <person name="Skrede I."/>
            <person name="Drula E."/>
            <person name="Henrissat B."/>
            <person name="Morin E."/>
            <person name="Kohler A."/>
            <person name="Barry K."/>
            <person name="LaButti K."/>
            <person name="Morin E."/>
            <person name="Salamov A."/>
            <person name="Lipzen A."/>
            <person name="Mereny Z."/>
            <person name="Hegedus B."/>
            <person name="Baldrian P."/>
            <person name="Stursova M."/>
            <person name="Weitz H."/>
            <person name="Taylor A."/>
            <person name="Grigoriev I.V."/>
            <person name="Nagy L.G."/>
            <person name="Martin F."/>
            <person name="Kauserud H."/>
        </authorList>
    </citation>
    <scope>NUCLEOTIDE SEQUENCE</scope>
    <source>
        <strain evidence="2">CBHHK067</strain>
    </source>
</reference>
<dbReference type="EMBL" id="JARKIE010000239">
    <property type="protein sequence ID" value="KAJ7662499.1"/>
    <property type="molecule type" value="Genomic_DNA"/>
</dbReference>
<proteinExistence type="predicted"/>
<evidence type="ECO:0000256" key="1">
    <source>
        <dbReference type="SAM" id="MobiDB-lite"/>
    </source>
</evidence>
<dbReference type="AlphaFoldDB" id="A0AAD7G6X0"/>
<feature type="compositionally biased region" description="Acidic residues" evidence="1">
    <location>
        <begin position="330"/>
        <end position="343"/>
    </location>
</feature>
<organism evidence="2 3">
    <name type="scientific">Mycena rosella</name>
    <name type="common">Pink bonnet</name>
    <name type="synonym">Agaricus rosellus</name>
    <dbReference type="NCBI Taxonomy" id="1033263"/>
    <lineage>
        <taxon>Eukaryota</taxon>
        <taxon>Fungi</taxon>
        <taxon>Dikarya</taxon>
        <taxon>Basidiomycota</taxon>
        <taxon>Agaricomycotina</taxon>
        <taxon>Agaricomycetes</taxon>
        <taxon>Agaricomycetidae</taxon>
        <taxon>Agaricales</taxon>
        <taxon>Marasmiineae</taxon>
        <taxon>Mycenaceae</taxon>
        <taxon>Mycena</taxon>
    </lineage>
</organism>
<evidence type="ECO:0000313" key="2">
    <source>
        <dbReference type="EMBL" id="KAJ7662499.1"/>
    </source>
</evidence>
<dbReference type="Proteomes" id="UP001221757">
    <property type="component" value="Unassembled WGS sequence"/>
</dbReference>
<protein>
    <submittedName>
        <fullName evidence="2">Uncharacterized protein</fullName>
    </submittedName>
</protein>
<name>A0AAD7G6X0_MYCRO</name>
<feature type="region of interest" description="Disordered" evidence="1">
    <location>
        <begin position="1"/>
        <end position="29"/>
    </location>
</feature>
<feature type="region of interest" description="Disordered" evidence="1">
    <location>
        <begin position="284"/>
        <end position="353"/>
    </location>
</feature>
<gene>
    <name evidence="2" type="ORF">B0H17DRAFT_1144286</name>
</gene>
<feature type="compositionally biased region" description="Low complexity" evidence="1">
    <location>
        <begin position="495"/>
        <end position="508"/>
    </location>
</feature>